<feature type="region of interest" description="Disordered" evidence="1">
    <location>
        <begin position="38"/>
        <end position="63"/>
    </location>
</feature>
<proteinExistence type="predicted"/>
<organism evidence="2 3">
    <name type="scientific">Musa balbisiana</name>
    <name type="common">Banana</name>
    <dbReference type="NCBI Taxonomy" id="52838"/>
    <lineage>
        <taxon>Eukaryota</taxon>
        <taxon>Viridiplantae</taxon>
        <taxon>Streptophyta</taxon>
        <taxon>Embryophyta</taxon>
        <taxon>Tracheophyta</taxon>
        <taxon>Spermatophyta</taxon>
        <taxon>Magnoliopsida</taxon>
        <taxon>Liliopsida</taxon>
        <taxon>Zingiberales</taxon>
        <taxon>Musaceae</taxon>
        <taxon>Musa</taxon>
    </lineage>
</organism>
<comment type="caution">
    <text evidence="2">The sequence shown here is derived from an EMBL/GenBank/DDBJ whole genome shotgun (WGS) entry which is preliminary data.</text>
</comment>
<accession>A0A4S8IRM3</accession>
<dbReference type="Proteomes" id="UP000317650">
    <property type="component" value="Chromosome 6"/>
</dbReference>
<name>A0A4S8IRM3_MUSBA</name>
<dbReference type="AlphaFoldDB" id="A0A4S8IRM3"/>
<evidence type="ECO:0000313" key="2">
    <source>
        <dbReference type="EMBL" id="THU51039.1"/>
    </source>
</evidence>
<gene>
    <name evidence="2" type="ORF">C4D60_Mb06t26810</name>
</gene>
<evidence type="ECO:0000256" key="1">
    <source>
        <dbReference type="SAM" id="MobiDB-lite"/>
    </source>
</evidence>
<dbReference type="EMBL" id="PYDT01000009">
    <property type="protein sequence ID" value="THU51039.1"/>
    <property type="molecule type" value="Genomic_DNA"/>
</dbReference>
<reference evidence="2 3" key="1">
    <citation type="journal article" date="2019" name="Nat. Plants">
        <title>Genome sequencing of Musa balbisiana reveals subgenome evolution and function divergence in polyploid bananas.</title>
        <authorList>
            <person name="Yao X."/>
        </authorList>
    </citation>
    <scope>NUCLEOTIDE SEQUENCE [LARGE SCALE GENOMIC DNA]</scope>
    <source>
        <strain evidence="3">cv. DH-PKW</strain>
        <tissue evidence="2">Leaves</tissue>
    </source>
</reference>
<keyword evidence="3" id="KW-1185">Reference proteome</keyword>
<evidence type="ECO:0000313" key="3">
    <source>
        <dbReference type="Proteomes" id="UP000317650"/>
    </source>
</evidence>
<sequence>MLASTSCLRSPAHSFSLLSLGPDQPWEKELRISRLVSVSSPPTKSSSSISSTARPLSSLSIPTSSPLSISIVVIHGTSMVIPSLSLSLSVSVSDECCSQATAHDDGGGGTELSCLDEVFLSLDDLDEVSLPN</sequence>
<protein>
    <submittedName>
        <fullName evidence="2">Uncharacterized protein</fullName>
    </submittedName>
</protein>